<dbReference type="Pfam" id="PF16989">
    <property type="entry name" value="T6SS_VasJ"/>
    <property type="match status" value="1"/>
</dbReference>
<feature type="domain" description="ImpA N-terminal" evidence="2">
    <location>
        <begin position="36"/>
        <end position="141"/>
    </location>
</feature>
<dbReference type="PANTHER" id="PTHR37024:SF5">
    <property type="entry name" value="IMPA N-TERMINAL DOMAIN-CONTAINING PROTEIN"/>
    <property type="match status" value="1"/>
</dbReference>
<gene>
    <name evidence="3" type="primary">tssA</name>
    <name evidence="3" type="ORF">G0A99_07085</name>
</gene>
<dbReference type="InterPro" id="IPR010657">
    <property type="entry name" value="ImpA_N"/>
</dbReference>
<dbReference type="AlphaFoldDB" id="A0A701P674"/>
<dbReference type="EMBL" id="DAAMEM010000007">
    <property type="protein sequence ID" value="HAC6321651.1"/>
    <property type="molecule type" value="Genomic_DNA"/>
</dbReference>
<reference evidence="3" key="1">
    <citation type="journal article" date="2018" name="Genome Biol.">
        <title>SKESA: strategic k-mer extension for scrupulous assemblies.</title>
        <authorList>
            <person name="Souvorov A."/>
            <person name="Agarwala R."/>
            <person name="Lipman D.J."/>
        </authorList>
    </citation>
    <scope>NUCLEOTIDE SEQUENCE</scope>
    <source>
        <strain evidence="3">M11</strain>
    </source>
</reference>
<dbReference type="InterPro" id="IPR017739">
    <property type="entry name" value="T6SS-assoc_VCA0119"/>
</dbReference>
<organism evidence="3">
    <name type="scientific">Salmonella typhimurium</name>
    <dbReference type="NCBI Taxonomy" id="90371"/>
    <lineage>
        <taxon>Bacteria</taxon>
        <taxon>Pseudomonadati</taxon>
        <taxon>Pseudomonadota</taxon>
        <taxon>Gammaproteobacteria</taxon>
        <taxon>Enterobacterales</taxon>
        <taxon>Enterobacteriaceae</taxon>
        <taxon>Salmonella</taxon>
    </lineage>
</organism>
<evidence type="ECO:0000256" key="1">
    <source>
        <dbReference type="SAM" id="MobiDB-lite"/>
    </source>
</evidence>
<dbReference type="PANTHER" id="PTHR37024">
    <property type="entry name" value="TYPE VI SECRETION SYSTEM DUF2094 AND IMPA-RELATED DOMAIN PROTEIN"/>
    <property type="match status" value="1"/>
</dbReference>
<proteinExistence type="predicted"/>
<dbReference type="NCBIfam" id="TIGR03362">
    <property type="entry name" value="VI_chp_7"/>
    <property type="match status" value="1"/>
</dbReference>
<feature type="region of interest" description="Disordered" evidence="1">
    <location>
        <begin position="207"/>
        <end position="227"/>
    </location>
</feature>
<name>A0A701P674_SALTM</name>
<comment type="caution">
    <text evidence="3">The sequence shown here is derived from an EMBL/GenBank/DDBJ whole genome shotgun (WGS) entry which is preliminary data.</text>
</comment>
<reference evidence="3" key="2">
    <citation type="submission" date="2018-07" db="EMBL/GenBank/DDBJ databases">
        <authorList>
            <consortium name="NCBI Pathogen Detection Project"/>
        </authorList>
    </citation>
    <scope>NUCLEOTIDE SEQUENCE</scope>
    <source>
        <strain evidence="3">M11</strain>
    </source>
</reference>
<dbReference type="Pfam" id="PF06812">
    <property type="entry name" value="ImpA_N"/>
    <property type="match status" value="1"/>
</dbReference>
<evidence type="ECO:0000313" key="3">
    <source>
        <dbReference type="EMBL" id="HAC6321651.1"/>
    </source>
</evidence>
<evidence type="ECO:0000259" key="2">
    <source>
        <dbReference type="Pfam" id="PF06812"/>
    </source>
</evidence>
<protein>
    <submittedName>
        <fullName evidence="3">Type VI secretion system protein TssA</fullName>
    </submittedName>
</protein>
<accession>A0A701P674</accession>
<sequence length="537" mass="59725">MSSPESLLTACAASQEERLSLISRANEALSLWDNWLHPFTSGSETGDDPAYDDNFQLMREEINKISGTDSALLCELAQKCLCECARDIRVVTWYVLARLIRDGEKGLSEGLLLLVAMLTRYGQACHPRRPAARKAALEWLNSAKVTDALLLWPGVDSNEAGLTAGAISLLGSAVADWPEAERPSFAGLCSALENRLARSGGMEALVPQNSSTRESGGESAPPDSPQLAAVTSGRDLLDQARLLSRWLNGQPQGWLASHRLMKTVRWDTVDQLPSLDSSGRTRLVPPKTGYRAQLKRLWLQKNWVELIELASQMYCEGVNHFWLDLQWYLWQGLSHAGQPWDSWSDAVLSDLRLLLKRLPGLEGLAWNDGTPFADEVTLAWIAEKVNEEEVMYGDEAAIPAVVNDQTDDVLILESEAMEKGDTEGPEAALAWLQSRPGMDTPRHRWLIRLLMARVAEQYGRNDMALHLLGELITRAPQLTLEDWEPALLFEVRARRLKLLRMKAGRSESDKARLMPEMDTLLAGLIAIDPARAMVLCQ</sequence>